<feature type="binding site" evidence="15">
    <location>
        <position position="116"/>
    </location>
    <ligand>
        <name>phosphate</name>
        <dbReference type="ChEBI" id="CHEBI:43474"/>
    </ligand>
</feature>
<comment type="pathway">
    <text evidence="2 15">Amino-acid biosynthesis; L-lysine biosynthesis via DAP pathway; (S)-tetrahydrodipicolinate from L-aspartate: step 2/4.</text>
</comment>
<evidence type="ECO:0000256" key="11">
    <source>
        <dbReference type="ARBA" id="ARBA00023002"/>
    </source>
</evidence>
<dbReference type="SMART" id="SM00859">
    <property type="entry name" value="Semialdhyde_dh"/>
    <property type="match status" value="1"/>
</dbReference>
<evidence type="ECO:0000256" key="15">
    <source>
        <dbReference type="HAMAP-Rule" id="MF_02121"/>
    </source>
</evidence>
<feature type="binding site" evidence="15">
    <location>
        <begin position="175"/>
        <end position="176"/>
    </location>
    <ligand>
        <name>NADP(+)</name>
        <dbReference type="ChEBI" id="CHEBI:58349"/>
    </ligand>
</feature>
<dbReference type="PIRSF" id="PIRSF000148">
    <property type="entry name" value="ASA_dh"/>
    <property type="match status" value="1"/>
</dbReference>
<comment type="catalytic activity">
    <reaction evidence="14 15">
        <text>L-aspartate 4-semialdehyde + phosphate + NADP(+) = 4-phospho-L-aspartate + NADPH + H(+)</text>
        <dbReference type="Rhea" id="RHEA:24284"/>
        <dbReference type="ChEBI" id="CHEBI:15378"/>
        <dbReference type="ChEBI" id="CHEBI:43474"/>
        <dbReference type="ChEBI" id="CHEBI:57535"/>
        <dbReference type="ChEBI" id="CHEBI:57783"/>
        <dbReference type="ChEBI" id="CHEBI:58349"/>
        <dbReference type="ChEBI" id="CHEBI:537519"/>
        <dbReference type="EC" id="1.2.1.11"/>
    </reaction>
</comment>
<dbReference type="InterPro" id="IPR000534">
    <property type="entry name" value="Semialdehyde_DH_NAD-bd"/>
</dbReference>
<keyword evidence="7 15" id="KW-0028">Amino-acid biosynthesis</keyword>
<dbReference type="UniPathway" id="UPA00050">
    <property type="reaction ID" value="UER00463"/>
</dbReference>
<dbReference type="InterPro" id="IPR012280">
    <property type="entry name" value="Semialdhyde_DH_dimer_dom"/>
</dbReference>
<dbReference type="UniPathway" id="UPA00034">
    <property type="reaction ID" value="UER00016"/>
</dbReference>
<feature type="active site" description="Acyl-thioester intermediate" evidence="15 16">
    <location>
        <position position="145"/>
    </location>
</feature>
<keyword evidence="12 15" id="KW-0457">Lysine biosynthesis</keyword>
<dbReference type="AlphaFoldDB" id="A0A1W1VLS4"/>
<evidence type="ECO:0000256" key="13">
    <source>
        <dbReference type="ARBA" id="ARBA00023167"/>
    </source>
</evidence>
<dbReference type="SUPFAM" id="SSF51735">
    <property type="entry name" value="NAD(P)-binding Rossmann-fold domains"/>
    <property type="match status" value="1"/>
</dbReference>
<dbReference type="InterPro" id="IPR005986">
    <property type="entry name" value="Asp_semialdehyde_DH_beta"/>
</dbReference>
<dbReference type="GO" id="GO:0004073">
    <property type="term" value="F:aspartate-semialdehyde dehydrogenase activity"/>
    <property type="evidence" value="ECO:0007669"/>
    <property type="project" value="UniProtKB-UniRule"/>
</dbReference>
<keyword evidence="10 15" id="KW-0220">Diaminopimelate biosynthesis</keyword>
<evidence type="ECO:0000313" key="18">
    <source>
        <dbReference type="EMBL" id="SMB94307.1"/>
    </source>
</evidence>
<evidence type="ECO:0000256" key="5">
    <source>
        <dbReference type="ARBA" id="ARBA00011738"/>
    </source>
</evidence>
<dbReference type="UniPathway" id="UPA00051">
    <property type="reaction ID" value="UER00464"/>
</dbReference>
<keyword evidence="8 15" id="KW-0791">Threonine biosynthesis</keyword>
<comment type="similarity">
    <text evidence="4 15">Belongs to the aspartate-semialdehyde dehydrogenase family.</text>
</comment>
<evidence type="ECO:0000259" key="17">
    <source>
        <dbReference type="SMART" id="SM00859"/>
    </source>
</evidence>
<feature type="binding site" evidence="15">
    <location>
        <position position="331"/>
    </location>
    <ligand>
        <name>NADP(+)</name>
        <dbReference type="ChEBI" id="CHEBI:58349"/>
    </ligand>
</feature>
<evidence type="ECO:0000256" key="3">
    <source>
        <dbReference type="ARBA" id="ARBA00005097"/>
    </source>
</evidence>
<dbReference type="GO" id="GO:0071266">
    <property type="term" value="P:'de novo' L-methionine biosynthetic process"/>
    <property type="evidence" value="ECO:0007669"/>
    <property type="project" value="UniProtKB-UniRule"/>
</dbReference>
<protein>
    <recommendedName>
        <fullName evidence="6 15">Aspartate-semialdehyde dehydrogenase</fullName>
        <shortName evidence="15">ASA dehydrogenase</shortName>
        <shortName evidence="15">ASADH</shortName>
        <ecNumber evidence="6 15">1.2.1.11</ecNumber>
    </recommendedName>
    <alternativeName>
        <fullName evidence="15">Aspartate-beta-semialdehyde dehydrogenase</fullName>
    </alternativeName>
</protein>
<keyword evidence="9 15" id="KW-0521">NADP</keyword>
<dbReference type="STRING" id="695939.SAMN00790413_02334"/>
<dbReference type="GO" id="GO:0050661">
    <property type="term" value="F:NADP binding"/>
    <property type="evidence" value="ECO:0007669"/>
    <property type="project" value="UniProtKB-UniRule"/>
</dbReference>
<keyword evidence="11 15" id="KW-0560">Oxidoreductase</keyword>
<feature type="binding site" evidence="15">
    <location>
        <begin position="29"/>
        <end position="32"/>
    </location>
    <ligand>
        <name>NADP(+)</name>
        <dbReference type="ChEBI" id="CHEBI:58349"/>
    </ligand>
</feature>
<organism evidence="18 19">
    <name type="scientific">Deinococcus hopiensis KR-140</name>
    <dbReference type="NCBI Taxonomy" id="695939"/>
    <lineage>
        <taxon>Bacteria</taxon>
        <taxon>Thermotogati</taxon>
        <taxon>Deinococcota</taxon>
        <taxon>Deinococci</taxon>
        <taxon>Deinococcales</taxon>
        <taxon>Deinococcaceae</taxon>
        <taxon>Deinococcus</taxon>
    </lineage>
</organism>
<evidence type="ECO:0000256" key="10">
    <source>
        <dbReference type="ARBA" id="ARBA00022915"/>
    </source>
</evidence>
<dbReference type="GO" id="GO:0009097">
    <property type="term" value="P:isoleucine biosynthetic process"/>
    <property type="evidence" value="ECO:0007669"/>
    <property type="project" value="UniProtKB-UniRule"/>
</dbReference>
<dbReference type="GO" id="GO:0046983">
    <property type="term" value="F:protein dimerization activity"/>
    <property type="evidence" value="ECO:0007669"/>
    <property type="project" value="InterPro"/>
</dbReference>
<feature type="binding site" evidence="15">
    <location>
        <begin position="57"/>
        <end position="58"/>
    </location>
    <ligand>
        <name>NADP(+)</name>
        <dbReference type="ChEBI" id="CHEBI:58349"/>
    </ligand>
</feature>
<dbReference type="GO" id="GO:0009089">
    <property type="term" value="P:lysine biosynthetic process via diaminopimelate"/>
    <property type="evidence" value="ECO:0007669"/>
    <property type="project" value="UniProtKB-UniRule"/>
</dbReference>
<dbReference type="PANTHER" id="PTHR46278">
    <property type="entry name" value="DEHYDROGENASE, PUTATIVE-RELATED"/>
    <property type="match status" value="1"/>
</dbReference>
<accession>A0A1W1VLS4</accession>
<evidence type="ECO:0000256" key="7">
    <source>
        <dbReference type="ARBA" id="ARBA00022605"/>
    </source>
</evidence>
<comment type="caution">
    <text evidence="15">Lacks conserved residue(s) required for the propagation of feature annotation.</text>
</comment>
<comment type="pathway">
    <text evidence="1 15">Amino-acid biosynthesis; L-methionine biosynthesis via de novo pathway; L-homoserine from L-aspartate: step 2/3.</text>
</comment>
<evidence type="ECO:0000256" key="16">
    <source>
        <dbReference type="PIRSR" id="PIRSR000148-1"/>
    </source>
</evidence>
<dbReference type="GO" id="GO:0019877">
    <property type="term" value="P:diaminopimelate biosynthetic process"/>
    <property type="evidence" value="ECO:0007669"/>
    <property type="project" value="UniProtKB-UniRule"/>
</dbReference>
<dbReference type="InterPro" id="IPR012080">
    <property type="entry name" value="Asp_semialdehyde_DH"/>
</dbReference>
<dbReference type="GO" id="GO:0051287">
    <property type="term" value="F:NAD binding"/>
    <property type="evidence" value="ECO:0007669"/>
    <property type="project" value="InterPro"/>
</dbReference>
<evidence type="ECO:0000256" key="8">
    <source>
        <dbReference type="ARBA" id="ARBA00022697"/>
    </source>
</evidence>
<evidence type="ECO:0000256" key="2">
    <source>
        <dbReference type="ARBA" id="ARBA00005076"/>
    </source>
</evidence>
<feature type="binding site" evidence="15">
    <location>
        <position position="251"/>
    </location>
    <ligand>
        <name>substrate</name>
    </ligand>
</feature>
<dbReference type="Gene3D" id="3.40.50.720">
    <property type="entry name" value="NAD(P)-binding Rossmann-like Domain"/>
    <property type="match status" value="1"/>
</dbReference>
<dbReference type="HAMAP" id="MF_02121">
    <property type="entry name" value="ASADH"/>
    <property type="match status" value="1"/>
</dbReference>
<evidence type="ECO:0000256" key="1">
    <source>
        <dbReference type="ARBA" id="ARBA00005021"/>
    </source>
</evidence>
<dbReference type="EC" id="1.2.1.11" evidence="6 15"/>
<gene>
    <name evidence="15" type="primary">asd</name>
    <name evidence="18" type="ORF">SAMN00790413_02334</name>
</gene>
<sequence length="361" mass="38286">MFTAARKMRGGFFLLGRGLKMRVAIVGATGAVGHELLKVLEASTLQMDELQLYASPRSAGLKLPFAGRELTVRATPEGAIDADVILASAGGSISKEKAPAWVAGGAVVIDNSSAFRYDPEVPLVVPEVNGEAALHHKGIIANPNCTTAIAVVAVAPLHRAYGVKRMIVSTYQATSGAGQKGMEELLDQTRVALGGGDAGASVFAHPIPFNVIPHIDAFQDNGYTKEEMKVVWETRKIIGDESLQISCTAVRIPTLRTHSEAITLELERPATPEQARELLRQAAGVEVRDEPGAKLYPMPLTASGKYDVEVGRIRSSLVFGGGLDLFVAGDQLLKGAALNAVQIAEYLQENGALKARQKAEG</sequence>
<feature type="active site" description="Proton acceptor" evidence="15 16">
    <location>
        <position position="258"/>
    </location>
</feature>
<name>A0A1W1VLS4_9DEIO</name>
<evidence type="ECO:0000256" key="14">
    <source>
        <dbReference type="ARBA" id="ARBA00047891"/>
    </source>
</evidence>
<keyword evidence="19" id="KW-1185">Reference proteome</keyword>
<keyword evidence="13 15" id="KW-0486">Methionine biosynthesis</keyword>
<comment type="pathway">
    <text evidence="3 15">Amino-acid biosynthesis; L-threonine biosynthesis; L-threonine from L-aspartate: step 2/5.</text>
</comment>
<evidence type="ECO:0000256" key="12">
    <source>
        <dbReference type="ARBA" id="ARBA00023154"/>
    </source>
</evidence>
<comment type="function">
    <text evidence="15">Catalyzes the NADPH-dependent formation of L-aspartate-semialdehyde (L-ASA) by the reductive dephosphorylation of L-aspartyl-4-phosphate.</text>
</comment>
<dbReference type="EMBL" id="FWWU01000009">
    <property type="protein sequence ID" value="SMB94307.1"/>
    <property type="molecule type" value="Genomic_DNA"/>
</dbReference>
<dbReference type="Proteomes" id="UP000192582">
    <property type="component" value="Unassembled WGS sequence"/>
</dbReference>
<feature type="domain" description="Semialdehyde dehydrogenase NAD-binding" evidence="17">
    <location>
        <begin position="22"/>
        <end position="136"/>
    </location>
</feature>
<dbReference type="PANTHER" id="PTHR46278:SF2">
    <property type="entry name" value="ASPARTATE-SEMIALDEHYDE DEHYDROGENASE"/>
    <property type="match status" value="1"/>
</dbReference>
<dbReference type="Gene3D" id="3.30.360.10">
    <property type="entry name" value="Dihydrodipicolinate Reductase, domain 2"/>
    <property type="match status" value="1"/>
</dbReference>
<evidence type="ECO:0000256" key="9">
    <source>
        <dbReference type="ARBA" id="ARBA00022857"/>
    </source>
</evidence>
<comment type="subunit">
    <text evidence="5 15">Homodimer.</text>
</comment>
<dbReference type="CDD" id="cd02316">
    <property type="entry name" value="VcASADH2_like_N"/>
    <property type="match status" value="1"/>
</dbReference>
<dbReference type="GO" id="GO:0009088">
    <property type="term" value="P:threonine biosynthetic process"/>
    <property type="evidence" value="ECO:0007669"/>
    <property type="project" value="UniProtKB-UniRule"/>
</dbReference>
<evidence type="ECO:0000313" key="19">
    <source>
        <dbReference type="Proteomes" id="UP000192582"/>
    </source>
</evidence>
<evidence type="ECO:0000256" key="6">
    <source>
        <dbReference type="ARBA" id="ARBA00013120"/>
    </source>
</evidence>
<dbReference type="NCBIfam" id="NF011456">
    <property type="entry name" value="PRK14874.1"/>
    <property type="match status" value="1"/>
</dbReference>
<dbReference type="InterPro" id="IPR036291">
    <property type="entry name" value="NAD(P)-bd_dom_sf"/>
</dbReference>
<dbReference type="Pfam" id="PF02774">
    <property type="entry name" value="Semialdhyde_dhC"/>
    <property type="match status" value="1"/>
</dbReference>
<feature type="binding site" evidence="15">
    <location>
        <position position="172"/>
    </location>
    <ligand>
        <name>substrate</name>
    </ligand>
</feature>
<dbReference type="CDD" id="cd18131">
    <property type="entry name" value="ASADH_C_bac_euk_like"/>
    <property type="match status" value="1"/>
</dbReference>
<dbReference type="Pfam" id="PF01118">
    <property type="entry name" value="Semialdhyde_dh"/>
    <property type="match status" value="1"/>
</dbReference>
<reference evidence="18 19" key="1">
    <citation type="submission" date="2017-04" db="EMBL/GenBank/DDBJ databases">
        <authorList>
            <person name="Afonso C.L."/>
            <person name="Miller P.J."/>
            <person name="Scott M.A."/>
            <person name="Spackman E."/>
            <person name="Goraichik I."/>
            <person name="Dimitrov K.M."/>
            <person name="Suarez D.L."/>
            <person name="Swayne D.E."/>
        </authorList>
    </citation>
    <scope>NUCLEOTIDE SEQUENCE [LARGE SCALE GENOMIC DNA]</scope>
    <source>
        <strain evidence="18 19">KR-140</strain>
    </source>
</reference>
<evidence type="ECO:0000256" key="4">
    <source>
        <dbReference type="ARBA" id="ARBA00010584"/>
    </source>
</evidence>
<dbReference type="SUPFAM" id="SSF55347">
    <property type="entry name" value="Glyceraldehyde-3-phosphate dehydrogenase-like, C-terminal domain"/>
    <property type="match status" value="1"/>
</dbReference>
<dbReference type="NCBIfam" id="TIGR01296">
    <property type="entry name" value="asd_B"/>
    <property type="match status" value="1"/>
</dbReference>
<proteinExistence type="inferred from homology"/>